<dbReference type="PROSITE" id="PS51900">
    <property type="entry name" value="CB"/>
    <property type="match status" value="1"/>
</dbReference>
<comment type="caution">
    <text evidence="9">The sequence shown here is derived from an EMBL/GenBank/DDBJ whole genome shotgun (WGS) entry which is preliminary data.</text>
</comment>
<organism evidence="9 10">
    <name type="scientific">Parahaliea maris</name>
    <dbReference type="NCBI Taxonomy" id="2716870"/>
    <lineage>
        <taxon>Bacteria</taxon>
        <taxon>Pseudomonadati</taxon>
        <taxon>Pseudomonadota</taxon>
        <taxon>Gammaproteobacteria</taxon>
        <taxon>Cellvibrionales</taxon>
        <taxon>Halieaceae</taxon>
        <taxon>Parahaliea</taxon>
    </lineage>
</organism>
<dbReference type="PANTHER" id="PTHR30629:SF2">
    <property type="entry name" value="PROPHAGE INTEGRASE INTS-RELATED"/>
    <property type="match status" value="1"/>
</dbReference>
<keyword evidence="10" id="KW-1185">Reference proteome</keyword>
<dbReference type="GO" id="GO:0003677">
    <property type="term" value="F:DNA binding"/>
    <property type="evidence" value="ECO:0007669"/>
    <property type="project" value="UniProtKB-UniRule"/>
</dbReference>
<comment type="similarity">
    <text evidence="1">Belongs to the 'phage' integrase family.</text>
</comment>
<evidence type="ECO:0000256" key="3">
    <source>
        <dbReference type="ARBA" id="ARBA00023125"/>
    </source>
</evidence>
<keyword evidence="2" id="KW-0229">DNA integration</keyword>
<dbReference type="InterPro" id="IPR002104">
    <property type="entry name" value="Integrase_catalytic"/>
</dbReference>
<dbReference type="InterPro" id="IPR010998">
    <property type="entry name" value="Integrase_recombinase_N"/>
</dbReference>
<evidence type="ECO:0000313" key="9">
    <source>
        <dbReference type="EMBL" id="TXS96197.1"/>
    </source>
</evidence>
<evidence type="ECO:0000259" key="7">
    <source>
        <dbReference type="PROSITE" id="PS51898"/>
    </source>
</evidence>
<dbReference type="Pfam" id="PF00589">
    <property type="entry name" value="Phage_integrase"/>
    <property type="match status" value="1"/>
</dbReference>
<name>A0A5C9A9D6_9GAMM</name>
<dbReference type="EMBL" id="VRZA01000001">
    <property type="protein sequence ID" value="TXS96197.1"/>
    <property type="molecule type" value="Genomic_DNA"/>
</dbReference>
<reference evidence="9 10" key="1">
    <citation type="submission" date="2019-08" db="EMBL/GenBank/DDBJ databases">
        <title>Parahaliea maris sp. nov., isolated from the surface seawater.</title>
        <authorList>
            <person name="Liu Y."/>
        </authorList>
    </citation>
    <scope>NUCLEOTIDE SEQUENCE [LARGE SCALE GENOMIC DNA]</scope>
    <source>
        <strain evidence="9 10">HSLHS9</strain>
    </source>
</reference>
<evidence type="ECO:0000256" key="5">
    <source>
        <dbReference type="PROSITE-ProRule" id="PRU01248"/>
    </source>
</evidence>
<evidence type="ECO:0000256" key="6">
    <source>
        <dbReference type="SAM" id="MobiDB-lite"/>
    </source>
</evidence>
<dbReference type="PANTHER" id="PTHR30629">
    <property type="entry name" value="PROPHAGE INTEGRASE"/>
    <property type="match status" value="1"/>
</dbReference>
<feature type="domain" description="Core-binding (CB)" evidence="8">
    <location>
        <begin position="98"/>
        <end position="179"/>
    </location>
</feature>
<dbReference type="Proteomes" id="UP000321039">
    <property type="component" value="Unassembled WGS sequence"/>
</dbReference>
<dbReference type="InterPro" id="IPR025166">
    <property type="entry name" value="Integrase_DNA_bind_dom"/>
</dbReference>
<feature type="domain" description="Tyr recombinase" evidence="7">
    <location>
        <begin position="203"/>
        <end position="383"/>
    </location>
</feature>
<dbReference type="InterPro" id="IPR011010">
    <property type="entry name" value="DNA_brk_join_enz"/>
</dbReference>
<dbReference type="GO" id="GO:0015074">
    <property type="term" value="P:DNA integration"/>
    <property type="evidence" value="ECO:0007669"/>
    <property type="project" value="UniProtKB-KW"/>
</dbReference>
<dbReference type="Gene3D" id="3.30.160.390">
    <property type="entry name" value="Integrase, DNA-binding domain"/>
    <property type="match status" value="1"/>
</dbReference>
<evidence type="ECO:0000259" key="8">
    <source>
        <dbReference type="PROSITE" id="PS51900"/>
    </source>
</evidence>
<accession>A0A5C9A9D6</accession>
<protein>
    <submittedName>
        <fullName evidence="9">DUF4102 domain-containing protein</fullName>
    </submittedName>
</protein>
<sequence>MPLTATQVEKAKPQERPFKLADGGGLYMLVSPKGSKYWRYDYRYAGKRKTLALGTYPDVSLKAARQRHRTARELLEQGTDPCEVRKVEKLTRHLAAAESFEAVAREWFNQTMPEKSKSYQDRTGRILEKDLYPVLGSRPISAITAPELLAALRRIESRGANDIAHRAKQTAGQVFRYAVATGRAERDPSGDLKGALKPKRQKKHHAALTNPAEVGRLLVAMDAFEGTPTVKTALLLSPLLFQRPGEIRAMEWAEINWEAEQWEIPAEKMKMRLPHIVPLSKQALALLEELHRLTGRGRYVFPSARGASRCLSENGVRTALRTLGYDNESMTPHGFRATARTLLDEVLGYRVDWIEHQLAHAVKDANGRAYNRTAHLDGRAKMMQGWADYLDNLKAQAAAGNVITAKFGK</sequence>
<dbReference type="GO" id="GO:0006310">
    <property type="term" value="P:DNA recombination"/>
    <property type="evidence" value="ECO:0007669"/>
    <property type="project" value="UniProtKB-KW"/>
</dbReference>
<proteinExistence type="inferred from homology"/>
<dbReference type="InterPro" id="IPR044068">
    <property type="entry name" value="CB"/>
</dbReference>
<dbReference type="InterPro" id="IPR013762">
    <property type="entry name" value="Integrase-like_cat_sf"/>
</dbReference>
<gene>
    <name evidence="9" type="ORF">FV139_01440</name>
</gene>
<evidence type="ECO:0000256" key="1">
    <source>
        <dbReference type="ARBA" id="ARBA00008857"/>
    </source>
</evidence>
<dbReference type="PROSITE" id="PS51898">
    <property type="entry name" value="TYR_RECOMBINASE"/>
    <property type="match status" value="1"/>
</dbReference>
<evidence type="ECO:0000256" key="4">
    <source>
        <dbReference type="ARBA" id="ARBA00023172"/>
    </source>
</evidence>
<keyword evidence="3 5" id="KW-0238">DNA-binding</keyword>
<dbReference type="InterPro" id="IPR050808">
    <property type="entry name" value="Phage_Integrase"/>
</dbReference>
<dbReference type="Gene3D" id="1.10.150.130">
    <property type="match status" value="1"/>
</dbReference>
<dbReference type="InterPro" id="IPR053876">
    <property type="entry name" value="Phage_int_M"/>
</dbReference>
<keyword evidence="4" id="KW-0233">DNA recombination</keyword>
<dbReference type="Gene3D" id="1.10.443.10">
    <property type="entry name" value="Intergrase catalytic core"/>
    <property type="match status" value="1"/>
</dbReference>
<dbReference type="InterPro" id="IPR038488">
    <property type="entry name" value="Integrase_DNA-bd_sf"/>
</dbReference>
<dbReference type="Pfam" id="PF22022">
    <property type="entry name" value="Phage_int_M"/>
    <property type="match status" value="1"/>
</dbReference>
<dbReference type="Pfam" id="PF13356">
    <property type="entry name" value="Arm-DNA-bind_3"/>
    <property type="match status" value="1"/>
</dbReference>
<dbReference type="AlphaFoldDB" id="A0A5C9A9D6"/>
<dbReference type="CDD" id="cd00801">
    <property type="entry name" value="INT_P4_C"/>
    <property type="match status" value="1"/>
</dbReference>
<evidence type="ECO:0000313" key="10">
    <source>
        <dbReference type="Proteomes" id="UP000321039"/>
    </source>
</evidence>
<dbReference type="SUPFAM" id="SSF56349">
    <property type="entry name" value="DNA breaking-rejoining enzymes"/>
    <property type="match status" value="1"/>
</dbReference>
<dbReference type="RefSeq" id="WP_148066466.1">
    <property type="nucleotide sequence ID" value="NZ_VRZA01000001.1"/>
</dbReference>
<feature type="region of interest" description="Disordered" evidence="6">
    <location>
        <begin position="185"/>
        <end position="206"/>
    </location>
</feature>
<feature type="compositionally biased region" description="Basic residues" evidence="6">
    <location>
        <begin position="196"/>
        <end position="206"/>
    </location>
</feature>
<evidence type="ECO:0000256" key="2">
    <source>
        <dbReference type="ARBA" id="ARBA00022908"/>
    </source>
</evidence>